<gene>
    <name evidence="1" type="ORF">KUTeg_004303</name>
</gene>
<dbReference type="SUPFAM" id="SSF58113">
    <property type="entry name" value="Apolipoprotein A-I"/>
    <property type="match status" value="1"/>
</dbReference>
<dbReference type="Proteomes" id="UP001217089">
    <property type="component" value="Unassembled WGS sequence"/>
</dbReference>
<protein>
    <submittedName>
        <fullName evidence="1">Uncharacterized protein</fullName>
    </submittedName>
</protein>
<comment type="caution">
    <text evidence="1">The sequence shown here is derived from an EMBL/GenBank/DDBJ whole genome shotgun (WGS) entry which is preliminary data.</text>
</comment>
<accession>A0ABQ9FTA2</accession>
<organism evidence="1 2">
    <name type="scientific">Tegillarca granosa</name>
    <name type="common">Malaysian cockle</name>
    <name type="synonym">Anadara granosa</name>
    <dbReference type="NCBI Taxonomy" id="220873"/>
    <lineage>
        <taxon>Eukaryota</taxon>
        <taxon>Metazoa</taxon>
        <taxon>Spiralia</taxon>
        <taxon>Lophotrochozoa</taxon>
        <taxon>Mollusca</taxon>
        <taxon>Bivalvia</taxon>
        <taxon>Autobranchia</taxon>
        <taxon>Pteriomorphia</taxon>
        <taxon>Arcoida</taxon>
        <taxon>Arcoidea</taxon>
        <taxon>Arcidae</taxon>
        <taxon>Tegillarca</taxon>
    </lineage>
</organism>
<evidence type="ECO:0000313" key="2">
    <source>
        <dbReference type="Proteomes" id="UP001217089"/>
    </source>
</evidence>
<reference evidence="1 2" key="1">
    <citation type="submission" date="2022-12" db="EMBL/GenBank/DDBJ databases">
        <title>Chromosome-level genome of Tegillarca granosa.</title>
        <authorList>
            <person name="Kim J."/>
        </authorList>
    </citation>
    <scope>NUCLEOTIDE SEQUENCE [LARGE SCALE GENOMIC DNA]</scope>
    <source>
        <strain evidence="1">Teg-2019</strain>
        <tissue evidence="1">Adductor muscle</tissue>
    </source>
</reference>
<evidence type="ECO:0000313" key="1">
    <source>
        <dbReference type="EMBL" id="KAJ8319212.1"/>
    </source>
</evidence>
<sequence>MTSYVVDKINPDKMNFFELASLTLAEISQARKTVSQTFSVTLQYVLCCLLLIPSSYAVLKDLSPSQIAQIDGLLKDEILLAIPQKTNDTIDFSNELIESCTGKINSTNEACEKCATESCDQPSAEVIKKEKKQKLHKVLLPLLFDPLKKTVRNVKLIEKSIGKILKVIGLKDTEKFLKKFGYVVKDLGKGLLKNAKRVVKDVGKGLEKLGKNLANFAKDIGKGLKDSVKKIGKEAKRLGKNLGRALEKVGKGVEKAAKKVIKELPKAIKKITKKVGDIAKKAGKGVVKVVKKVTKPVVKVVKKVSKGVKRRYLVVGENDPHDTEDSLNVPVYAHPADKLIATMKMFLFQMIEYETDSSVGFSEYGEVYVTITTKNGPYRYRSPIPLDAFNLREFAGAITMKVFEKF</sequence>
<proteinExistence type="predicted"/>
<dbReference type="EMBL" id="JARBDR010000214">
    <property type="protein sequence ID" value="KAJ8319212.1"/>
    <property type="molecule type" value="Genomic_DNA"/>
</dbReference>
<keyword evidence="2" id="KW-1185">Reference proteome</keyword>
<name>A0ABQ9FTA2_TEGGR</name>